<keyword evidence="1" id="KW-0472">Membrane</keyword>
<name>A0A433X678_9BACL</name>
<accession>A0A433X678</accession>
<dbReference type="NCBIfam" id="NF008528">
    <property type="entry name" value="PRK11463.1-2"/>
    <property type="match status" value="1"/>
</dbReference>
<comment type="caution">
    <text evidence="2">The sequence shown here is derived from an EMBL/GenBank/DDBJ whole genome shotgun (WGS) entry which is preliminary data.</text>
</comment>
<dbReference type="Proteomes" id="UP000272464">
    <property type="component" value="Unassembled WGS sequence"/>
</dbReference>
<dbReference type="EMBL" id="RZNX01000006">
    <property type="protein sequence ID" value="RUT29531.1"/>
    <property type="molecule type" value="Genomic_DNA"/>
</dbReference>
<dbReference type="OrthoDB" id="9792788at2"/>
<keyword evidence="3" id="KW-1185">Reference proteome</keyword>
<keyword evidence="1" id="KW-1133">Transmembrane helix</keyword>
<organism evidence="2 3">
    <name type="scientific">Paenibacillus zeisoli</name>
    <dbReference type="NCBI Taxonomy" id="2496267"/>
    <lineage>
        <taxon>Bacteria</taxon>
        <taxon>Bacillati</taxon>
        <taxon>Bacillota</taxon>
        <taxon>Bacilli</taxon>
        <taxon>Bacillales</taxon>
        <taxon>Paenibacillaceae</taxon>
        <taxon>Paenibacillus</taxon>
    </lineage>
</organism>
<evidence type="ECO:0000313" key="2">
    <source>
        <dbReference type="EMBL" id="RUT29531.1"/>
    </source>
</evidence>
<reference evidence="2 3" key="1">
    <citation type="submission" date="2018-12" db="EMBL/GenBank/DDBJ databases">
        <authorList>
            <person name="Sun L."/>
            <person name="Chen Z."/>
        </authorList>
    </citation>
    <scope>NUCLEOTIDE SEQUENCE [LARGE SCALE GENOMIC DNA]</scope>
    <source>
        <strain evidence="2 3">3-5-3</strain>
    </source>
</reference>
<dbReference type="InterPro" id="IPR007313">
    <property type="entry name" value="FxsA"/>
</dbReference>
<feature type="transmembrane region" description="Helical" evidence="1">
    <location>
        <begin position="72"/>
        <end position="91"/>
    </location>
</feature>
<evidence type="ECO:0000256" key="1">
    <source>
        <dbReference type="SAM" id="Phobius"/>
    </source>
</evidence>
<proteinExistence type="predicted"/>
<protein>
    <submittedName>
        <fullName evidence="2">FxsA family protein</fullName>
    </submittedName>
</protein>
<dbReference type="RefSeq" id="WP_127199915.1">
    <property type="nucleotide sequence ID" value="NZ_RZNX01000006.1"/>
</dbReference>
<dbReference type="GO" id="GO:0016020">
    <property type="term" value="C:membrane"/>
    <property type="evidence" value="ECO:0007669"/>
    <property type="project" value="InterPro"/>
</dbReference>
<evidence type="ECO:0000313" key="3">
    <source>
        <dbReference type="Proteomes" id="UP000272464"/>
    </source>
</evidence>
<keyword evidence="1" id="KW-0812">Transmembrane</keyword>
<gene>
    <name evidence="2" type="ORF">EJP77_14220</name>
</gene>
<dbReference type="PANTHER" id="PTHR35335:SF1">
    <property type="entry name" value="UPF0716 PROTEIN FXSA"/>
    <property type="match status" value="1"/>
</dbReference>
<dbReference type="Pfam" id="PF04186">
    <property type="entry name" value="FxsA"/>
    <property type="match status" value="1"/>
</dbReference>
<feature type="transmembrane region" description="Helical" evidence="1">
    <location>
        <begin position="31"/>
        <end position="51"/>
    </location>
</feature>
<sequence length="130" mass="14668">MRKWVFLWIVVLLFVETWVYSQVGERIGVGKTLFLTLATSIIGGLMVQFEGRKVLESVKGQMNNGQIPGRTVVDGLCILIGGLLLLIPGFITDAIGFTMVFPLTRPLYKIFLVKWVAKKMKDGTITFFRR</sequence>
<feature type="transmembrane region" description="Helical" evidence="1">
    <location>
        <begin position="97"/>
        <end position="117"/>
    </location>
</feature>
<dbReference type="AlphaFoldDB" id="A0A433X678"/>
<dbReference type="PANTHER" id="PTHR35335">
    <property type="entry name" value="UPF0716 PROTEIN FXSA"/>
    <property type="match status" value="1"/>
</dbReference>